<keyword evidence="1" id="KW-0472">Membrane</keyword>
<evidence type="ECO:0000256" key="1">
    <source>
        <dbReference type="SAM" id="Phobius"/>
    </source>
</evidence>
<accession>A0A6M3KYD4</accession>
<dbReference type="EMBL" id="MT142634">
    <property type="protein sequence ID" value="QJA86434.1"/>
    <property type="molecule type" value="Genomic_DNA"/>
</dbReference>
<feature type="transmembrane region" description="Helical" evidence="1">
    <location>
        <begin position="20"/>
        <end position="43"/>
    </location>
</feature>
<proteinExistence type="predicted"/>
<sequence length="48" mass="5616">MDNNEFKTPEKFAIWEEFHFNYLFIITLVLGIVCGMTITFLLIKIFGG</sequence>
<reference evidence="2" key="1">
    <citation type="submission" date="2020-03" db="EMBL/GenBank/DDBJ databases">
        <title>The deep terrestrial virosphere.</title>
        <authorList>
            <person name="Holmfeldt K."/>
            <person name="Nilsson E."/>
            <person name="Simone D."/>
            <person name="Lopez-Fernandez M."/>
            <person name="Wu X."/>
            <person name="de Brujin I."/>
            <person name="Lundin D."/>
            <person name="Andersson A."/>
            <person name="Bertilsson S."/>
            <person name="Dopson M."/>
        </authorList>
    </citation>
    <scope>NUCLEOTIDE SEQUENCE</scope>
    <source>
        <strain evidence="2">MM415B02082</strain>
    </source>
</reference>
<evidence type="ECO:0000313" key="2">
    <source>
        <dbReference type="EMBL" id="QJA86434.1"/>
    </source>
</evidence>
<keyword evidence="1" id="KW-1133">Transmembrane helix</keyword>
<keyword evidence="1" id="KW-0812">Transmembrane</keyword>
<name>A0A6M3KYD4_9ZZZZ</name>
<organism evidence="2">
    <name type="scientific">viral metagenome</name>
    <dbReference type="NCBI Taxonomy" id="1070528"/>
    <lineage>
        <taxon>unclassified sequences</taxon>
        <taxon>metagenomes</taxon>
        <taxon>organismal metagenomes</taxon>
    </lineage>
</organism>
<dbReference type="AlphaFoldDB" id="A0A6M3KYD4"/>
<gene>
    <name evidence="2" type="ORF">MM415B02082_0012</name>
</gene>
<protein>
    <submittedName>
        <fullName evidence="2">Uncharacterized protein</fullName>
    </submittedName>
</protein>